<reference evidence="2" key="1">
    <citation type="journal article" date="2022" name="Mol. Ecol. Resour.">
        <title>The genomes of chicory, endive, great burdock and yacon provide insights into Asteraceae palaeo-polyploidization history and plant inulin production.</title>
        <authorList>
            <person name="Fan W."/>
            <person name="Wang S."/>
            <person name="Wang H."/>
            <person name="Wang A."/>
            <person name="Jiang F."/>
            <person name="Liu H."/>
            <person name="Zhao H."/>
            <person name="Xu D."/>
            <person name="Zhang Y."/>
        </authorList>
    </citation>
    <scope>NUCLEOTIDE SEQUENCE [LARGE SCALE GENOMIC DNA]</scope>
    <source>
        <strain evidence="2">cv. Niubang</strain>
    </source>
</reference>
<dbReference type="EMBL" id="CM042050">
    <property type="protein sequence ID" value="KAI3736366.1"/>
    <property type="molecule type" value="Genomic_DNA"/>
</dbReference>
<dbReference type="Proteomes" id="UP001055879">
    <property type="component" value="Linkage Group LG04"/>
</dbReference>
<evidence type="ECO:0000313" key="2">
    <source>
        <dbReference type="Proteomes" id="UP001055879"/>
    </source>
</evidence>
<sequence>MSMCFNKIRFMGLTSVRRSVRSHISTSTKKINFHSCEEEKKEEESVAVSCDMAFRIGQIGFQLVSALFQKEEFAAAENQTKHRTKCPDWIPIGV</sequence>
<keyword evidence="2" id="KW-1185">Reference proteome</keyword>
<proteinExistence type="predicted"/>
<comment type="caution">
    <text evidence="1">The sequence shown here is derived from an EMBL/GenBank/DDBJ whole genome shotgun (WGS) entry which is preliminary data.</text>
</comment>
<name>A0ACB9CQ30_ARCLA</name>
<gene>
    <name evidence="1" type="ORF">L6452_15905</name>
</gene>
<organism evidence="1 2">
    <name type="scientific">Arctium lappa</name>
    <name type="common">Greater burdock</name>
    <name type="synonym">Lappa major</name>
    <dbReference type="NCBI Taxonomy" id="4217"/>
    <lineage>
        <taxon>Eukaryota</taxon>
        <taxon>Viridiplantae</taxon>
        <taxon>Streptophyta</taxon>
        <taxon>Embryophyta</taxon>
        <taxon>Tracheophyta</taxon>
        <taxon>Spermatophyta</taxon>
        <taxon>Magnoliopsida</taxon>
        <taxon>eudicotyledons</taxon>
        <taxon>Gunneridae</taxon>
        <taxon>Pentapetalae</taxon>
        <taxon>asterids</taxon>
        <taxon>campanulids</taxon>
        <taxon>Asterales</taxon>
        <taxon>Asteraceae</taxon>
        <taxon>Carduoideae</taxon>
        <taxon>Cardueae</taxon>
        <taxon>Arctiinae</taxon>
        <taxon>Arctium</taxon>
    </lineage>
</organism>
<reference evidence="1 2" key="2">
    <citation type="journal article" date="2022" name="Mol. Ecol. Resour.">
        <title>The genomes of chicory, endive, great burdock and yacon provide insights into Asteraceae paleo-polyploidization history and plant inulin production.</title>
        <authorList>
            <person name="Fan W."/>
            <person name="Wang S."/>
            <person name="Wang H."/>
            <person name="Wang A."/>
            <person name="Jiang F."/>
            <person name="Liu H."/>
            <person name="Zhao H."/>
            <person name="Xu D."/>
            <person name="Zhang Y."/>
        </authorList>
    </citation>
    <scope>NUCLEOTIDE SEQUENCE [LARGE SCALE GENOMIC DNA]</scope>
    <source>
        <strain evidence="2">cv. Niubang</strain>
    </source>
</reference>
<protein>
    <submittedName>
        <fullName evidence="1">Uncharacterized protein</fullName>
    </submittedName>
</protein>
<accession>A0ACB9CQ30</accession>
<evidence type="ECO:0000313" key="1">
    <source>
        <dbReference type="EMBL" id="KAI3736366.1"/>
    </source>
</evidence>